<feature type="transmembrane region" description="Helical" evidence="1">
    <location>
        <begin position="44"/>
        <end position="61"/>
    </location>
</feature>
<dbReference type="EMBL" id="UOGG01000098">
    <property type="protein sequence ID" value="VAX30129.1"/>
    <property type="molecule type" value="Genomic_DNA"/>
</dbReference>
<reference evidence="2" key="1">
    <citation type="submission" date="2018-06" db="EMBL/GenBank/DDBJ databases">
        <authorList>
            <person name="Zhirakovskaya E."/>
        </authorList>
    </citation>
    <scope>NUCLEOTIDE SEQUENCE</scope>
</reference>
<feature type="transmembrane region" description="Helical" evidence="1">
    <location>
        <begin position="96"/>
        <end position="116"/>
    </location>
</feature>
<feature type="transmembrane region" description="Helical" evidence="1">
    <location>
        <begin position="68"/>
        <end position="84"/>
    </location>
</feature>
<feature type="transmembrane region" description="Helical" evidence="1">
    <location>
        <begin position="18"/>
        <end position="38"/>
    </location>
</feature>
<evidence type="ECO:0000256" key="1">
    <source>
        <dbReference type="SAM" id="Phobius"/>
    </source>
</evidence>
<keyword evidence="1" id="KW-1133">Transmembrane helix</keyword>
<sequence>MTIMLSFMQALLKMPRHWVVWVGLLMVLNMLFPLFFLTTLEGKVVLATLIANAGLMLFIFAKKGFVRLLGLGHILWVPLIVWLLERVDFTISDTGLEQWILAVIVLNGLSLVIDLLDVVRYFEGERQPTVTLST</sequence>
<keyword evidence="1" id="KW-0472">Membrane</keyword>
<name>A0A3B1CIR5_9ZZZZ</name>
<gene>
    <name evidence="2" type="ORF">MNBD_NITROSPINAE05-202</name>
</gene>
<protein>
    <submittedName>
        <fullName evidence="2">Uncharacterized protein</fullName>
    </submittedName>
</protein>
<evidence type="ECO:0000313" key="2">
    <source>
        <dbReference type="EMBL" id="VAX30129.1"/>
    </source>
</evidence>
<keyword evidence="1" id="KW-0812">Transmembrane</keyword>
<organism evidence="2">
    <name type="scientific">hydrothermal vent metagenome</name>
    <dbReference type="NCBI Taxonomy" id="652676"/>
    <lineage>
        <taxon>unclassified sequences</taxon>
        <taxon>metagenomes</taxon>
        <taxon>ecological metagenomes</taxon>
    </lineage>
</organism>
<dbReference type="AlphaFoldDB" id="A0A3B1CIR5"/>
<proteinExistence type="predicted"/>
<accession>A0A3B1CIR5</accession>